<dbReference type="InterPro" id="IPR052031">
    <property type="entry name" value="Membrane_Transporter-Flippase"/>
</dbReference>
<feature type="transmembrane region" description="Helical" evidence="7">
    <location>
        <begin position="176"/>
        <end position="197"/>
    </location>
</feature>
<evidence type="ECO:0000256" key="2">
    <source>
        <dbReference type="ARBA" id="ARBA00022448"/>
    </source>
</evidence>
<accession>A0A1M7ULS8</accession>
<gene>
    <name evidence="8" type="ORF">SAMN02745215_04081</name>
</gene>
<dbReference type="GO" id="GO:0015297">
    <property type="term" value="F:antiporter activity"/>
    <property type="evidence" value="ECO:0007669"/>
    <property type="project" value="InterPro"/>
</dbReference>
<proteinExistence type="predicted"/>
<dbReference type="InterPro" id="IPR002528">
    <property type="entry name" value="MATE_fam"/>
</dbReference>
<organism evidence="8 9">
    <name type="scientific">Desulfitobacterium chlororespirans DSM 11544</name>
    <dbReference type="NCBI Taxonomy" id="1121395"/>
    <lineage>
        <taxon>Bacteria</taxon>
        <taxon>Bacillati</taxon>
        <taxon>Bacillota</taxon>
        <taxon>Clostridia</taxon>
        <taxon>Eubacteriales</taxon>
        <taxon>Desulfitobacteriaceae</taxon>
        <taxon>Desulfitobacterium</taxon>
    </lineage>
</organism>
<feature type="transmembrane region" description="Helical" evidence="7">
    <location>
        <begin position="324"/>
        <end position="344"/>
    </location>
</feature>
<feature type="transmembrane region" description="Helical" evidence="7">
    <location>
        <begin position="243"/>
        <end position="266"/>
    </location>
</feature>
<reference evidence="9" key="1">
    <citation type="submission" date="2016-12" db="EMBL/GenBank/DDBJ databases">
        <authorList>
            <person name="Varghese N."/>
            <person name="Submissions S."/>
        </authorList>
    </citation>
    <scope>NUCLEOTIDE SEQUENCE [LARGE SCALE GENOMIC DNA]</scope>
    <source>
        <strain evidence="9">DSM 11544</strain>
    </source>
</reference>
<keyword evidence="5 7" id="KW-1133">Transmembrane helix</keyword>
<feature type="transmembrane region" description="Helical" evidence="7">
    <location>
        <begin position="21"/>
        <end position="40"/>
    </location>
</feature>
<evidence type="ECO:0000256" key="6">
    <source>
        <dbReference type="ARBA" id="ARBA00023136"/>
    </source>
</evidence>
<feature type="transmembrane region" description="Helical" evidence="7">
    <location>
        <begin position="142"/>
        <end position="164"/>
    </location>
</feature>
<keyword evidence="9" id="KW-1185">Reference proteome</keyword>
<evidence type="ECO:0000256" key="7">
    <source>
        <dbReference type="SAM" id="Phobius"/>
    </source>
</evidence>
<evidence type="ECO:0000256" key="1">
    <source>
        <dbReference type="ARBA" id="ARBA00004651"/>
    </source>
</evidence>
<feature type="transmembrane region" description="Helical" evidence="7">
    <location>
        <begin position="289"/>
        <end position="312"/>
    </location>
</feature>
<evidence type="ECO:0000256" key="5">
    <source>
        <dbReference type="ARBA" id="ARBA00022989"/>
    </source>
</evidence>
<dbReference type="InterPro" id="IPR048279">
    <property type="entry name" value="MdtK-like"/>
</dbReference>
<dbReference type="NCBIfam" id="TIGR00797">
    <property type="entry name" value="matE"/>
    <property type="match status" value="1"/>
</dbReference>
<feature type="transmembrane region" description="Helical" evidence="7">
    <location>
        <begin position="364"/>
        <end position="384"/>
    </location>
</feature>
<dbReference type="PANTHER" id="PTHR43549">
    <property type="entry name" value="MULTIDRUG RESISTANCE PROTEIN YPNP-RELATED"/>
    <property type="match status" value="1"/>
</dbReference>
<name>A0A1M7ULS8_9FIRM</name>
<keyword evidence="2" id="KW-0813">Transport</keyword>
<dbReference type="PIRSF" id="PIRSF006603">
    <property type="entry name" value="DinF"/>
    <property type="match status" value="1"/>
</dbReference>
<keyword evidence="4 7" id="KW-0812">Transmembrane</keyword>
<sequence length="452" mass="48185">MEENQSMALKPQTMTQGPIGRQIIIFSLPLLGSSLIQQLYNTVDLIFVGRFLNPSAAAAVGAGSLLVFCALGIFIGLSVGTGVVTARYLGAGDYERVNKTIHTAMAMSIYGGAVFTLLGIGLAPLLLKLLNTPQEIMAQATLYIRIYFCGFMAMSSYNMGAGILRALGDSKSPMIYQLIGGLGNVGANFLFIPILGWGVGGSAVATLCSQTVAALLVFLHLVRGNRYYRLRLKGLSIAREYGGRILAVGIPAGIQGVVVTLSNLLVQSHINTLSINSIAAFTAYFRVELFIYLPILAISQTAGIFAGHNIGAGKLNRVRKGTRVCLAIGVITAVSLSGSVLLMGEHLFALFTNSKAVVAIGLELAKVTFPFYFIYVFLEIFASVVRGAGKAIPPMIIILVTLCGLRLILVNVFMHLWPSATSVAVVYPLTWLTAALALGGYYFLGKWGKQEG</sequence>
<dbReference type="Pfam" id="PF01554">
    <property type="entry name" value="MatE"/>
    <property type="match status" value="2"/>
</dbReference>
<evidence type="ECO:0000256" key="3">
    <source>
        <dbReference type="ARBA" id="ARBA00022475"/>
    </source>
</evidence>
<keyword evidence="3" id="KW-1003">Cell membrane</keyword>
<dbReference type="AlphaFoldDB" id="A0A1M7ULS8"/>
<evidence type="ECO:0000313" key="9">
    <source>
        <dbReference type="Proteomes" id="UP000184010"/>
    </source>
</evidence>
<feature type="transmembrane region" description="Helical" evidence="7">
    <location>
        <begin position="203"/>
        <end position="222"/>
    </location>
</feature>
<feature type="transmembrane region" description="Helical" evidence="7">
    <location>
        <begin position="107"/>
        <end position="130"/>
    </location>
</feature>
<keyword evidence="6 7" id="KW-0472">Membrane</keyword>
<feature type="transmembrane region" description="Helical" evidence="7">
    <location>
        <begin position="396"/>
        <end position="417"/>
    </location>
</feature>
<dbReference type="GO" id="GO:0042910">
    <property type="term" value="F:xenobiotic transmembrane transporter activity"/>
    <property type="evidence" value="ECO:0007669"/>
    <property type="project" value="InterPro"/>
</dbReference>
<feature type="transmembrane region" description="Helical" evidence="7">
    <location>
        <begin position="60"/>
        <end position="86"/>
    </location>
</feature>
<dbReference type="PANTHER" id="PTHR43549:SF3">
    <property type="entry name" value="MULTIDRUG RESISTANCE PROTEIN YPNP-RELATED"/>
    <property type="match status" value="1"/>
</dbReference>
<dbReference type="CDD" id="cd13138">
    <property type="entry name" value="MATE_yoeA_like"/>
    <property type="match status" value="1"/>
</dbReference>
<dbReference type="Proteomes" id="UP000184010">
    <property type="component" value="Unassembled WGS sequence"/>
</dbReference>
<feature type="transmembrane region" description="Helical" evidence="7">
    <location>
        <begin position="423"/>
        <end position="444"/>
    </location>
</feature>
<dbReference type="RefSeq" id="WP_072774292.1">
    <property type="nucleotide sequence ID" value="NZ_FRDN01000014.1"/>
</dbReference>
<protein>
    <submittedName>
        <fullName evidence="8">Putative efflux protein, MATE family</fullName>
    </submittedName>
</protein>
<dbReference type="EMBL" id="FRDN01000014">
    <property type="protein sequence ID" value="SHN83847.1"/>
    <property type="molecule type" value="Genomic_DNA"/>
</dbReference>
<comment type="subcellular location">
    <subcellularLocation>
        <location evidence="1">Cell membrane</location>
        <topology evidence="1">Multi-pass membrane protein</topology>
    </subcellularLocation>
</comment>
<dbReference type="GO" id="GO:0005886">
    <property type="term" value="C:plasma membrane"/>
    <property type="evidence" value="ECO:0007669"/>
    <property type="project" value="UniProtKB-SubCell"/>
</dbReference>
<dbReference type="STRING" id="1121395.SAMN02745215_04081"/>
<evidence type="ECO:0000313" key="8">
    <source>
        <dbReference type="EMBL" id="SHN83847.1"/>
    </source>
</evidence>
<evidence type="ECO:0000256" key="4">
    <source>
        <dbReference type="ARBA" id="ARBA00022692"/>
    </source>
</evidence>